<dbReference type="RefSeq" id="WP_004607728.1">
    <property type="nucleotide sequence ID" value="NZ_CP036170.1"/>
</dbReference>
<name>B0NHC6_CLOS5</name>
<dbReference type="HOGENOM" id="CLU_3024090_0_0_9"/>
<dbReference type="EMBL" id="CP036170">
    <property type="protein sequence ID" value="QBF75076.1"/>
    <property type="molecule type" value="Genomic_DNA"/>
</dbReference>
<proteinExistence type="predicted"/>
<dbReference type="Proteomes" id="UP000289664">
    <property type="component" value="Chromosome"/>
</dbReference>
<dbReference type="STRING" id="411468.CLOSCI_02881"/>
<organism evidence="1 2">
    <name type="scientific">Clostridium scindens (strain ATCC 35704 / DSM 5676 / VPI 13733 / 19)</name>
    <dbReference type="NCBI Taxonomy" id="411468"/>
    <lineage>
        <taxon>Bacteria</taxon>
        <taxon>Bacillati</taxon>
        <taxon>Bacillota</taxon>
        <taxon>Clostridia</taxon>
        <taxon>Lachnospirales</taxon>
        <taxon>Lachnospiraceae</taxon>
    </lineage>
</organism>
<gene>
    <name evidence="1" type="ORF">HDCHBGLK_02485</name>
</gene>
<keyword evidence="2" id="KW-1185">Reference proteome</keyword>
<evidence type="ECO:0000313" key="1">
    <source>
        <dbReference type="EMBL" id="QBF75076.1"/>
    </source>
</evidence>
<protein>
    <submittedName>
        <fullName evidence="1">Uncharacterized protein</fullName>
    </submittedName>
</protein>
<dbReference type="GeneID" id="62697953"/>
<evidence type="ECO:0000313" key="2">
    <source>
        <dbReference type="Proteomes" id="UP000289664"/>
    </source>
</evidence>
<sequence length="55" mass="5869">MIPACVLGGADDQRILIHSHDGNETDRGKSAVVLSTIVTVVLNQVLPKEQEEAAE</sequence>
<dbReference type="KEGG" id="csci:HDCHBGLK_02485"/>
<reference evidence="1 2" key="1">
    <citation type="journal article" date="2019" name="Appl. Environ. Microbiol.">
        <title>Clostridium scindens ATCC 35704: integration of nutritional requirements, the complete genome sequence, and global transcriptional responses to bile acids.</title>
        <authorList>
            <person name="Devendran S."/>
            <person name="Shrestha R."/>
            <person name="Alves J.M.P."/>
            <person name="Wolf P.G."/>
            <person name="Ly L."/>
            <person name="Hernandez A.G."/>
            <person name="Mendez-Garcia C."/>
            <person name="Inboden A."/>
            <person name="Wiley J."/>
            <person name="Paul O."/>
            <person name="Allen A."/>
            <person name="Springer E."/>
            <person name="Wright C.L."/>
            <person name="Fields C.J."/>
            <person name="Daniel S.L."/>
            <person name="Ridlon J.M."/>
        </authorList>
    </citation>
    <scope>NUCLEOTIDE SEQUENCE [LARGE SCALE GENOMIC DNA]</scope>
    <source>
        <strain evidence="1 2">ATCC 35704</strain>
    </source>
</reference>
<dbReference type="AlphaFoldDB" id="B0NHC6"/>
<accession>B0NHC6</accession>